<dbReference type="Pfam" id="PF13516">
    <property type="entry name" value="LRR_6"/>
    <property type="match status" value="1"/>
</dbReference>
<dbReference type="Gene3D" id="3.80.10.10">
    <property type="entry name" value="Ribonuclease Inhibitor"/>
    <property type="match status" value="3"/>
</dbReference>
<evidence type="ECO:0000259" key="1">
    <source>
        <dbReference type="Pfam" id="PF25372"/>
    </source>
</evidence>
<dbReference type="InterPro" id="IPR006553">
    <property type="entry name" value="Leu-rich_rpt_Cys-con_subtyp"/>
</dbReference>
<evidence type="ECO:0000313" key="2">
    <source>
        <dbReference type="EMBL" id="KAK9060223.1"/>
    </source>
</evidence>
<organism evidence="2 3">
    <name type="scientific">Deinandra increscens subsp. villosa</name>
    <dbReference type="NCBI Taxonomy" id="3103831"/>
    <lineage>
        <taxon>Eukaryota</taxon>
        <taxon>Viridiplantae</taxon>
        <taxon>Streptophyta</taxon>
        <taxon>Embryophyta</taxon>
        <taxon>Tracheophyta</taxon>
        <taxon>Spermatophyta</taxon>
        <taxon>Magnoliopsida</taxon>
        <taxon>eudicotyledons</taxon>
        <taxon>Gunneridae</taxon>
        <taxon>Pentapetalae</taxon>
        <taxon>asterids</taxon>
        <taxon>campanulids</taxon>
        <taxon>Asterales</taxon>
        <taxon>Asteraceae</taxon>
        <taxon>Asteroideae</taxon>
        <taxon>Heliantheae alliance</taxon>
        <taxon>Madieae</taxon>
        <taxon>Madiinae</taxon>
        <taxon>Deinandra</taxon>
    </lineage>
</organism>
<dbReference type="InterPro" id="IPR032675">
    <property type="entry name" value="LRR_dom_sf"/>
</dbReference>
<dbReference type="EMBL" id="JBCNJP010000020">
    <property type="protein sequence ID" value="KAK9060223.1"/>
    <property type="molecule type" value="Genomic_DNA"/>
</dbReference>
<dbReference type="SMART" id="SM00367">
    <property type="entry name" value="LRR_CC"/>
    <property type="match status" value="7"/>
</dbReference>
<proteinExistence type="predicted"/>
<feature type="domain" description="F-box/LRR-repeat protein 15-like leucin rich repeat" evidence="1">
    <location>
        <begin position="67"/>
        <end position="248"/>
    </location>
</feature>
<evidence type="ECO:0000313" key="3">
    <source>
        <dbReference type="Proteomes" id="UP001408789"/>
    </source>
</evidence>
<dbReference type="Pfam" id="PF25372">
    <property type="entry name" value="DUF7885"/>
    <property type="match status" value="1"/>
</dbReference>
<keyword evidence="3" id="KW-1185">Reference proteome</keyword>
<gene>
    <name evidence="2" type="ORF">SSX86_020927</name>
</gene>
<dbReference type="Proteomes" id="UP001408789">
    <property type="component" value="Unassembled WGS sequence"/>
</dbReference>
<protein>
    <recommendedName>
        <fullName evidence="1">F-box/LRR-repeat protein 15-like leucin rich repeat domain-containing protein</fullName>
    </recommendedName>
</protein>
<comment type="caution">
    <text evidence="2">The sequence shown here is derived from an EMBL/GenBank/DDBJ whole genome shotgun (WGS) entry which is preliminary data.</text>
</comment>
<sequence length="373" mass="41414">MEPLGDDELLYIFDKIPCYIEDKPLFAQVSKQFMKVACVRLHRLRSCFPDMLFDILPSSPNMRRFSCSKPLSNTHLKLLAHSCPKLELLGIGSAQDHDPSSEPGEFDSDFDDDGLRAVGNSCSHLSEVSLSRRLHVGDAGIVSLVTSSKNLIKLNLEGCIRVTDESLKAIGESGIHNLNLEECCLITDLGLEYLAVGDLKKCLQHLNLSKCDRISDNGVIHLKQMVGLTHLNLSKCGVHVTDAGIAALLSQLTNIEILDLSWLINVADISLLAIGSKCLKLKEINLNGCEAISAEGLRAFSGHQTLKRLTLFSCYNFSWEDVESVALTCVGLKYLGLMKSIKTPMPEPSFDYLQIGRWYCGIDWDEDSDYLFW</sequence>
<dbReference type="InterPro" id="IPR057207">
    <property type="entry name" value="FBXL15_LRR"/>
</dbReference>
<dbReference type="PANTHER" id="PTHR13318:SF247">
    <property type="entry name" value="GH16156P"/>
    <property type="match status" value="1"/>
</dbReference>
<dbReference type="SUPFAM" id="SSF52047">
    <property type="entry name" value="RNI-like"/>
    <property type="match status" value="1"/>
</dbReference>
<dbReference type="AlphaFoldDB" id="A0AAP0GR89"/>
<reference evidence="2 3" key="1">
    <citation type="submission" date="2024-04" db="EMBL/GenBank/DDBJ databases">
        <title>The reference genome of an endangered Asteraceae, Deinandra increscens subsp. villosa, native to the Central Coast of California.</title>
        <authorList>
            <person name="Guilliams M."/>
            <person name="Hasenstab-Lehman K."/>
            <person name="Meyer R."/>
            <person name="Mcevoy S."/>
        </authorList>
    </citation>
    <scope>NUCLEOTIDE SEQUENCE [LARGE SCALE GENOMIC DNA]</scope>
    <source>
        <tissue evidence="2">Leaf</tissue>
    </source>
</reference>
<dbReference type="PANTHER" id="PTHR13318">
    <property type="entry name" value="PARTNER OF PAIRED, ISOFORM B-RELATED"/>
    <property type="match status" value="1"/>
</dbReference>
<accession>A0AAP0GR89</accession>
<dbReference type="GO" id="GO:0031146">
    <property type="term" value="P:SCF-dependent proteasomal ubiquitin-dependent protein catabolic process"/>
    <property type="evidence" value="ECO:0007669"/>
    <property type="project" value="TreeGrafter"/>
</dbReference>
<dbReference type="GO" id="GO:0019005">
    <property type="term" value="C:SCF ubiquitin ligase complex"/>
    <property type="evidence" value="ECO:0007669"/>
    <property type="project" value="TreeGrafter"/>
</dbReference>
<dbReference type="InterPro" id="IPR001611">
    <property type="entry name" value="Leu-rich_rpt"/>
</dbReference>
<name>A0AAP0GR89_9ASTR</name>